<keyword evidence="1" id="KW-1133">Transmembrane helix</keyword>
<keyword evidence="1" id="KW-0472">Membrane</keyword>
<evidence type="ECO:0000256" key="1">
    <source>
        <dbReference type="SAM" id="Phobius"/>
    </source>
</evidence>
<accession>A0ABV0TIA0</accession>
<comment type="caution">
    <text evidence="2">The sequence shown here is derived from an EMBL/GenBank/DDBJ whole genome shotgun (WGS) entry which is preliminary data.</text>
</comment>
<dbReference type="Proteomes" id="UP001482620">
    <property type="component" value="Unassembled WGS sequence"/>
</dbReference>
<feature type="transmembrane region" description="Helical" evidence="1">
    <location>
        <begin position="102"/>
        <end position="121"/>
    </location>
</feature>
<sequence>MVGNNHPRHNDPTPCPSPPSFLPLLLSATQFSSQTTIINLRLHRISCAPRQQPLIRRFVVWLSFLKHFPLSCFPYSDLLLSVLSFPLLSSHINPFFSLSSPILHPVCCYLMHTFFFHVIIFNSKISLQTRPPPRIYPFFLAPHHFSPHPF</sequence>
<evidence type="ECO:0000313" key="2">
    <source>
        <dbReference type="EMBL" id="MEQ2232623.1"/>
    </source>
</evidence>
<reference evidence="2 3" key="1">
    <citation type="submission" date="2021-06" db="EMBL/GenBank/DDBJ databases">
        <authorList>
            <person name="Palmer J.M."/>
        </authorList>
    </citation>
    <scope>NUCLEOTIDE SEQUENCE [LARGE SCALE GENOMIC DNA]</scope>
    <source>
        <strain evidence="3">if_2019</strain>
        <tissue evidence="2">Muscle</tissue>
    </source>
</reference>
<proteinExistence type="predicted"/>
<keyword evidence="3" id="KW-1185">Reference proteome</keyword>
<name>A0ABV0TIA0_9TELE</name>
<evidence type="ECO:0000313" key="3">
    <source>
        <dbReference type="Proteomes" id="UP001482620"/>
    </source>
</evidence>
<gene>
    <name evidence="2" type="ORF">ILYODFUR_013424</name>
</gene>
<feature type="transmembrane region" description="Helical" evidence="1">
    <location>
        <begin position="58"/>
        <end position="82"/>
    </location>
</feature>
<protein>
    <submittedName>
        <fullName evidence="2">Uncharacterized protein</fullName>
    </submittedName>
</protein>
<keyword evidence="1" id="KW-0812">Transmembrane</keyword>
<dbReference type="EMBL" id="JAHRIQ010035844">
    <property type="protein sequence ID" value="MEQ2232623.1"/>
    <property type="molecule type" value="Genomic_DNA"/>
</dbReference>
<organism evidence="2 3">
    <name type="scientific">Ilyodon furcidens</name>
    <name type="common">goldbreast splitfin</name>
    <dbReference type="NCBI Taxonomy" id="33524"/>
    <lineage>
        <taxon>Eukaryota</taxon>
        <taxon>Metazoa</taxon>
        <taxon>Chordata</taxon>
        <taxon>Craniata</taxon>
        <taxon>Vertebrata</taxon>
        <taxon>Euteleostomi</taxon>
        <taxon>Actinopterygii</taxon>
        <taxon>Neopterygii</taxon>
        <taxon>Teleostei</taxon>
        <taxon>Neoteleostei</taxon>
        <taxon>Acanthomorphata</taxon>
        <taxon>Ovalentaria</taxon>
        <taxon>Atherinomorphae</taxon>
        <taxon>Cyprinodontiformes</taxon>
        <taxon>Goodeidae</taxon>
        <taxon>Ilyodon</taxon>
    </lineage>
</organism>